<keyword evidence="7 8" id="KW-0472">Membrane</keyword>
<dbReference type="SUPFAM" id="SSF53448">
    <property type="entry name" value="Nucleotide-diphospho-sugar transferases"/>
    <property type="match status" value="1"/>
</dbReference>
<keyword evidence="4 8" id="KW-0812">Transmembrane</keyword>
<dbReference type="PANTHER" id="PTHR48090">
    <property type="entry name" value="UNDECAPRENYL-PHOSPHATE 4-DEOXY-4-FORMAMIDO-L-ARABINOSE TRANSFERASE-RELATED"/>
    <property type="match status" value="1"/>
</dbReference>
<evidence type="ECO:0000256" key="7">
    <source>
        <dbReference type="ARBA" id="ARBA00023136"/>
    </source>
</evidence>
<dbReference type="GO" id="GO:0016757">
    <property type="term" value="F:glycosyltransferase activity"/>
    <property type="evidence" value="ECO:0007669"/>
    <property type="project" value="UniProtKB-KW"/>
</dbReference>
<dbReference type="Gene3D" id="3.90.550.10">
    <property type="entry name" value="Spore Coat Polysaccharide Biosynthesis Protein SpsA, Chain A"/>
    <property type="match status" value="1"/>
</dbReference>
<name>A0A660SAH2_UNCT6</name>
<protein>
    <recommendedName>
        <fullName evidence="9">Glycosyltransferase 2-like domain-containing protein</fullName>
    </recommendedName>
</protein>
<feature type="domain" description="Glycosyltransferase 2-like" evidence="9">
    <location>
        <begin position="6"/>
        <end position="130"/>
    </location>
</feature>
<dbReference type="Proteomes" id="UP000282321">
    <property type="component" value="Unassembled WGS sequence"/>
</dbReference>
<dbReference type="InterPro" id="IPR050256">
    <property type="entry name" value="Glycosyltransferase_2"/>
</dbReference>
<evidence type="ECO:0000256" key="3">
    <source>
        <dbReference type="ARBA" id="ARBA00022679"/>
    </source>
</evidence>
<feature type="transmembrane region" description="Helical" evidence="8">
    <location>
        <begin position="229"/>
        <end position="252"/>
    </location>
</feature>
<organism evidence="10 11">
    <name type="scientific">candidate division TA06 bacterium</name>
    <dbReference type="NCBI Taxonomy" id="2250710"/>
    <lineage>
        <taxon>Bacteria</taxon>
        <taxon>Bacteria division TA06</taxon>
    </lineage>
</organism>
<sequence>MENLVSIIVPAYNEEGNIELLVNKLFEMIENREENYEVIIVDDGSTDRTLEMALKMKELYPQLKIAKHRKNFGLTQALITGNSIANGDAIVLFPADLQFDVKDIPRLNKRLRDGFDIVTGKKIGKYEKKFVSKIYNYLSKKLFNLPITDQNSIKIMKKIVLDSLTLRKDWHRYIVSLAIEKGFTVTEIPVKLYPRYSGSSKFTGFKRVIIGLFDLVAVKIQTSLMKKPMLLFGTSGGVLVLLGILIGFIAILVRIFGHMGYRPIVYLTMLLILSGLLLFILGFIAEILATIVDKIEKPEDFIDKIY</sequence>
<dbReference type="InterPro" id="IPR029044">
    <property type="entry name" value="Nucleotide-diphossugar_trans"/>
</dbReference>
<keyword evidence="2" id="KW-0328">Glycosyltransferase</keyword>
<accession>A0A660SAH2</accession>
<evidence type="ECO:0000313" key="11">
    <source>
        <dbReference type="Proteomes" id="UP000282321"/>
    </source>
</evidence>
<evidence type="ECO:0000313" key="10">
    <source>
        <dbReference type="EMBL" id="RKX66417.1"/>
    </source>
</evidence>
<evidence type="ECO:0000256" key="2">
    <source>
        <dbReference type="ARBA" id="ARBA00022676"/>
    </source>
</evidence>
<dbReference type="GO" id="GO:0005886">
    <property type="term" value="C:plasma membrane"/>
    <property type="evidence" value="ECO:0007669"/>
    <property type="project" value="TreeGrafter"/>
</dbReference>
<keyword evidence="5" id="KW-0448">Lipopolysaccharide biosynthesis</keyword>
<evidence type="ECO:0000256" key="8">
    <source>
        <dbReference type="SAM" id="Phobius"/>
    </source>
</evidence>
<feature type="transmembrane region" description="Helical" evidence="8">
    <location>
        <begin position="264"/>
        <end position="289"/>
    </location>
</feature>
<dbReference type="InterPro" id="IPR001173">
    <property type="entry name" value="Glyco_trans_2-like"/>
</dbReference>
<keyword evidence="6 8" id="KW-1133">Transmembrane helix</keyword>
<dbReference type="GO" id="GO:0009103">
    <property type="term" value="P:lipopolysaccharide biosynthetic process"/>
    <property type="evidence" value="ECO:0007669"/>
    <property type="project" value="UniProtKB-KW"/>
</dbReference>
<reference evidence="10 11" key="1">
    <citation type="submission" date="2018-06" db="EMBL/GenBank/DDBJ databases">
        <title>Extensive metabolic versatility and redundancy in microbially diverse, dynamic hydrothermal sediments.</title>
        <authorList>
            <person name="Dombrowski N."/>
            <person name="Teske A."/>
            <person name="Baker B.J."/>
        </authorList>
    </citation>
    <scope>NUCLEOTIDE SEQUENCE [LARGE SCALE GENOMIC DNA]</scope>
    <source>
        <strain evidence="10">B35_G9</strain>
    </source>
</reference>
<evidence type="ECO:0000256" key="5">
    <source>
        <dbReference type="ARBA" id="ARBA00022985"/>
    </source>
</evidence>
<keyword evidence="1" id="KW-1003">Cell membrane</keyword>
<evidence type="ECO:0000256" key="1">
    <source>
        <dbReference type="ARBA" id="ARBA00022475"/>
    </source>
</evidence>
<dbReference type="Pfam" id="PF00535">
    <property type="entry name" value="Glycos_transf_2"/>
    <property type="match status" value="1"/>
</dbReference>
<proteinExistence type="predicted"/>
<keyword evidence="3" id="KW-0808">Transferase</keyword>
<evidence type="ECO:0000256" key="4">
    <source>
        <dbReference type="ARBA" id="ARBA00022692"/>
    </source>
</evidence>
<dbReference type="PANTHER" id="PTHR48090:SF3">
    <property type="entry name" value="UNDECAPRENYL-PHOSPHATE 4-DEOXY-4-FORMAMIDO-L-ARABINOSE TRANSFERASE"/>
    <property type="match status" value="1"/>
</dbReference>
<dbReference type="AlphaFoldDB" id="A0A660SAH2"/>
<evidence type="ECO:0000256" key="6">
    <source>
        <dbReference type="ARBA" id="ARBA00022989"/>
    </source>
</evidence>
<gene>
    <name evidence="10" type="ORF">DRP44_04170</name>
</gene>
<dbReference type="EMBL" id="QNBC01000044">
    <property type="protein sequence ID" value="RKX66417.1"/>
    <property type="molecule type" value="Genomic_DNA"/>
</dbReference>
<comment type="caution">
    <text evidence="10">The sequence shown here is derived from an EMBL/GenBank/DDBJ whole genome shotgun (WGS) entry which is preliminary data.</text>
</comment>
<evidence type="ECO:0000259" key="9">
    <source>
        <dbReference type="Pfam" id="PF00535"/>
    </source>
</evidence>